<protein>
    <submittedName>
        <fullName evidence="1">Uncharacterized protein</fullName>
    </submittedName>
</protein>
<accession>A0ABZ2EKR6</accession>
<reference evidence="2" key="1">
    <citation type="submission" date="2024-01" db="EMBL/GenBank/DDBJ databases">
        <title>Mycovorax composti gen. nov. sp. nov., a member of the family Chitinophagaceae isolated from button mushroom compost.</title>
        <authorList>
            <person name="Thai M."/>
            <person name="Bell T.L."/>
            <person name="Kertesz M.A."/>
        </authorList>
    </citation>
    <scope>NUCLEOTIDE SEQUENCE [LARGE SCALE GENOMIC DNA]</scope>
    <source>
        <strain evidence="2">C216</strain>
    </source>
</reference>
<name>A0ABZ2EKR6_9BACT</name>
<organism evidence="1 2">
    <name type="scientific">Mycovorax composti</name>
    <dbReference type="NCBI Taxonomy" id="2962693"/>
    <lineage>
        <taxon>Bacteria</taxon>
        <taxon>Pseudomonadati</taxon>
        <taxon>Bacteroidota</taxon>
        <taxon>Chitinophagia</taxon>
        <taxon>Chitinophagales</taxon>
        <taxon>Chitinophagaceae</taxon>
        <taxon>Mycovorax</taxon>
    </lineage>
</organism>
<evidence type="ECO:0000313" key="1">
    <source>
        <dbReference type="EMBL" id="WWC84113.1"/>
    </source>
</evidence>
<keyword evidence="2" id="KW-1185">Reference proteome</keyword>
<gene>
    <name evidence="1" type="ORF">PIECOFPK_01846</name>
</gene>
<dbReference type="EMBL" id="CP144143">
    <property type="protein sequence ID" value="WWC84113.1"/>
    <property type="molecule type" value="Genomic_DNA"/>
</dbReference>
<proteinExistence type="predicted"/>
<dbReference type="Proteomes" id="UP001321305">
    <property type="component" value="Chromosome"/>
</dbReference>
<sequence>MIEMSFKKGFTMVLHELDSLLLHSKNKNYEKPPSPIACCSLYFELQ</sequence>
<evidence type="ECO:0000313" key="2">
    <source>
        <dbReference type="Proteomes" id="UP001321305"/>
    </source>
</evidence>